<keyword evidence="2 3" id="KW-0808">Transferase</keyword>
<dbReference type="Pfam" id="PF01075">
    <property type="entry name" value="Glyco_transf_9"/>
    <property type="match status" value="1"/>
</dbReference>
<dbReference type="PANTHER" id="PTHR30160">
    <property type="entry name" value="TETRAACYLDISACCHARIDE 4'-KINASE-RELATED"/>
    <property type="match status" value="1"/>
</dbReference>
<dbReference type="GO" id="GO:0008713">
    <property type="term" value="F:ADP-heptose-lipopolysaccharide heptosyltransferase activity"/>
    <property type="evidence" value="ECO:0007669"/>
    <property type="project" value="TreeGrafter"/>
</dbReference>
<dbReference type="EMBL" id="JAAGYR010000002">
    <property type="protein sequence ID" value="NEN74936.1"/>
    <property type="molecule type" value="Genomic_DNA"/>
</dbReference>
<proteinExistence type="predicted"/>
<dbReference type="GO" id="GO:0005829">
    <property type="term" value="C:cytosol"/>
    <property type="evidence" value="ECO:0007669"/>
    <property type="project" value="TreeGrafter"/>
</dbReference>
<evidence type="ECO:0000256" key="1">
    <source>
        <dbReference type="ARBA" id="ARBA00022676"/>
    </source>
</evidence>
<name>A0A6L9Y3Y1_9BURK</name>
<keyword evidence="1" id="KW-0328">Glycosyltransferase</keyword>
<evidence type="ECO:0000313" key="3">
    <source>
        <dbReference type="EMBL" id="NEN74936.1"/>
    </source>
</evidence>
<gene>
    <name evidence="3" type="ORF">F9B74_01145</name>
</gene>
<reference evidence="3 4" key="1">
    <citation type="submission" date="2020-02" db="EMBL/GenBank/DDBJ databases">
        <title>Pelistega sp. NLN82 were isolated from wild rodents of the Hainan Island.</title>
        <authorList>
            <person name="Niu N."/>
            <person name="Zhou J."/>
        </authorList>
    </citation>
    <scope>NUCLEOTIDE SEQUENCE [LARGE SCALE GENOMIC DNA]</scope>
    <source>
        <strain evidence="3 4">NLN82</strain>
    </source>
</reference>
<evidence type="ECO:0000313" key="4">
    <source>
        <dbReference type="Proteomes" id="UP000477651"/>
    </source>
</evidence>
<dbReference type="RefSeq" id="WP_159990286.1">
    <property type="nucleotide sequence ID" value="NZ_CP047165.1"/>
</dbReference>
<dbReference type="Proteomes" id="UP000477651">
    <property type="component" value="Unassembled WGS sequence"/>
</dbReference>
<keyword evidence="4" id="KW-1185">Reference proteome</keyword>
<sequence length="316" mass="35069">MKNPIRRIYIRLPNWIGDVCMTLPCLDAVIATQCEVIICAKPWAKDLLSGLHFTAFIPLTGKWLHDRKTLIAYQKAHPIEGKSVGLLLPDSLSSALTFRTAGIQCAGYRDDGRSPLLKWAINKPSQSLHAVESWYYLCHTALTIWGFSSKSPVDHQLHLPLHSQHIEQAEQIRSQIPSSSFIMIAPTATGKHKGREKIWPYFDTLTRQLQNEGYTVVMSPPPNEKEMALQQAPTAMLLPPMSLGTFVALLGKASMVICNDSGVSHLASIGAKHQITLIGVTDPQRTRPWSPTAVVLGKMDAWPSVQDVINQIKKII</sequence>
<protein>
    <submittedName>
        <fullName evidence="3">Heptosyltransferase</fullName>
    </submittedName>
</protein>
<dbReference type="SUPFAM" id="SSF53756">
    <property type="entry name" value="UDP-Glycosyltransferase/glycogen phosphorylase"/>
    <property type="match status" value="1"/>
</dbReference>
<accession>A0A6L9Y3Y1</accession>
<dbReference type="AlphaFoldDB" id="A0A6L9Y3Y1"/>
<evidence type="ECO:0000256" key="2">
    <source>
        <dbReference type="ARBA" id="ARBA00022679"/>
    </source>
</evidence>
<dbReference type="Gene3D" id="3.40.50.2000">
    <property type="entry name" value="Glycogen Phosphorylase B"/>
    <property type="match status" value="2"/>
</dbReference>
<dbReference type="CDD" id="cd03789">
    <property type="entry name" value="GT9_LPS_heptosyltransferase"/>
    <property type="match status" value="1"/>
</dbReference>
<dbReference type="GO" id="GO:0009244">
    <property type="term" value="P:lipopolysaccharide core region biosynthetic process"/>
    <property type="evidence" value="ECO:0007669"/>
    <property type="project" value="TreeGrafter"/>
</dbReference>
<organism evidence="3 4">
    <name type="scientific">Pelistega ratti</name>
    <dbReference type="NCBI Taxonomy" id="2652177"/>
    <lineage>
        <taxon>Bacteria</taxon>
        <taxon>Pseudomonadati</taxon>
        <taxon>Pseudomonadota</taxon>
        <taxon>Betaproteobacteria</taxon>
        <taxon>Burkholderiales</taxon>
        <taxon>Alcaligenaceae</taxon>
        <taxon>Pelistega</taxon>
    </lineage>
</organism>
<comment type="caution">
    <text evidence="3">The sequence shown here is derived from an EMBL/GenBank/DDBJ whole genome shotgun (WGS) entry which is preliminary data.</text>
</comment>
<dbReference type="InterPro" id="IPR051199">
    <property type="entry name" value="LPS_LOS_Heptosyltrfase"/>
</dbReference>
<dbReference type="InterPro" id="IPR002201">
    <property type="entry name" value="Glyco_trans_9"/>
</dbReference>